<proteinExistence type="predicted"/>
<keyword evidence="3" id="KW-1185">Reference proteome</keyword>
<reference evidence="2 3" key="1">
    <citation type="submission" date="2020-08" db="EMBL/GenBank/DDBJ databases">
        <title>Sequencing the genomes of 1000 actinobacteria strains.</title>
        <authorList>
            <person name="Klenk H.-P."/>
        </authorList>
    </citation>
    <scope>NUCLEOTIDE SEQUENCE [LARGE SCALE GENOMIC DNA]</scope>
    <source>
        <strain evidence="2 3">DSM 102030</strain>
    </source>
</reference>
<dbReference type="EMBL" id="JACHJT010000001">
    <property type="protein sequence ID" value="MBB4933714.1"/>
    <property type="molecule type" value="Genomic_DNA"/>
</dbReference>
<evidence type="ECO:0008006" key="4">
    <source>
        <dbReference type="Google" id="ProtNLM"/>
    </source>
</evidence>
<feature type="region of interest" description="Disordered" evidence="1">
    <location>
        <begin position="1"/>
        <end position="27"/>
    </location>
</feature>
<accession>A0A7W7RKL2</accession>
<feature type="compositionally biased region" description="Basic residues" evidence="1">
    <location>
        <begin position="1"/>
        <end position="12"/>
    </location>
</feature>
<dbReference type="AlphaFoldDB" id="A0A7W7RKL2"/>
<name>A0A7W7RKL2_9ACTN</name>
<sequence>MSPRRNTPRRKGDRNQQGQPRQQQSDDALFLRVTGAERREAGPDGEWLIRRISGTAATKTYRCPGCYQPITPGTPHVVAWRPSGDGTDRRHWHSACWDRRTDRGVRIPRH</sequence>
<evidence type="ECO:0000256" key="1">
    <source>
        <dbReference type="SAM" id="MobiDB-lite"/>
    </source>
</evidence>
<evidence type="ECO:0000313" key="2">
    <source>
        <dbReference type="EMBL" id="MBB4933714.1"/>
    </source>
</evidence>
<dbReference type="Proteomes" id="UP000523007">
    <property type="component" value="Unassembled WGS sequence"/>
</dbReference>
<dbReference type="RefSeq" id="WP_184581282.1">
    <property type="nucleotide sequence ID" value="NZ_JACHJT010000001.1"/>
</dbReference>
<gene>
    <name evidence="2" type="ORF">F4561_004534</name>
</gene>
<protein>
    <recommendedName>
        <fullName evidence="4">ATP/GTP-binding protein</fullName>
    </recommendedName>
</protein>
<comment type="caution">
    <text evidence="2">The sequence shown here is derived from an EMBL/GenBank/DDBJ whole genome shotgun (WGS) entry which is preliminary data.</text>
</comment>
<evidence type="ECO:0000313" key="3">
    <source>
        <dbReference type="Proteomes" id="UP000523007"/>
    </source>
</evidence>
<organism evidence="2 3">
    <name type="scientific">Lipingzhangella halophila</name>
    <dbReference type="NCBI Taxonomy" id="1783352"/>
    <lineage>
        <taxon>Bacteria</taxon>
        <taxon>Bacillati</taxon>
        <taxon>Actinomycetota</taxon>
        <taxon>Actinomycetes</taxon>
        <taxon>Streptosporangiales</taxon>
        <taxon>Nocardiopsidaceae</taxon>
        <taxon>Lipingzhangella</taxon>
    </lineage>
</organism>